<evidence type="ECO:0000313" key="2">
    <source>
        <dbReference type="EMBL" id="SHI82720.1"/>
    </source>
</evidence>
<dbReference type="RefSeq" id="WP_110939975.1">
    <property type="nucleotide sequence ID" value="NZ_FQZV01000008.1"/>
</dbReference>
<reference evidence="3" key="1">
    <citation type="submission" date="2016-11" db="EMBL/GenBank/DDBJ databases">
        <authorList>
            <person name="Varghese N."/>
            <person name="Submissions S."/>
        </authorList>
    </citation>
    <scope>NUCLEOTIDE SEQUENCE [LARGE SCALE GENOMIC DNA]</scope>
    <source>
        <strain evidence="3">DSM 17957</strain>
    </source>
</reference>
<dbReference type="OrthoDB" id="1683773at2"/>
<dbReference type="InterPro" id="IPR038300">
    <property type="entry name" value="SASP_sf_alpha/beta"/>
</dbReference>
<dbReference type="GO" id="GO:0003690">
    <property type="term" value="F:double-stranded DNA binding"/>
    <property type="evidence" value="ECO:0007669"/>
    <property type="project" value="InterPro"/>
</dbReference>
<name>A0A1M6EBP6_9FIRM</name>
<organism evidence="2 3">
    <name type="scientific">Geosporobacter subterraneus DSM 17957</name>
    <dbReference type="NCBI Taxonomy" id="1121919"/>
    <lineage>
        <taxon>Bacteria</taxon>
        <taxon>Bacillati</taxon>
        <taxon>Bacillota</taxon>
        <taxon>Clostridia</taxon>
        <taxon>Peptostreptococcales</taxon>
        <taxon>Thermotaleaceae</taxon>
        <taxon>Geosporobacter</taxon>
    </lineage>
</organism>
<gene>
    <name evidence="2" type="ORF">SAMN02745975_00688</name>
</gene>
<comment type="function">
    <text evidence="1">SASP are bound to spore DNA. They are double-stranded DNA-binding proteins that cause DNA to change to an a-like conformation. They protect the DNA backbone from chemical and enzymatic cleavage and are thus involved in dormant spore's high resistance to UV light.</text>
</comment>
<dbReference type="GO" id="GO:0006265">
    <property type="term" value="P:DNA topological change"/>
    <property type="evidence" value="ECO:0007669"/>
    <property type="project" value="InterPro"/>
</dbReference>
<dbReference type="Proteomes" id="UP000184536">
    <property type="component" value="Unassembled WGS sequence"/>
</dbReference>
<dbReference type="InterPro" id="IPR001448">
    <property type="entry name" value="SASP_alpha/beta-type"/>
</dbReference>
<dbReference type="AlphaFoldDB" id="A0A1M6EBP6"/>
<dbReference type="Gene3D" id="6.10.10.80">
    <property type="entry name" value="Small, acid-soluble spore protein, alpha/beta type-like"/>
    <property type="match status" value="1"/>
</dbReference>
<evidence type="ECO:0000313" key="3">
    <source>
        <dbReference type="Proteomes" id="UP000184536"/>
    </source>
</evidence>
<protein>
    <submittedName>
        <fullName evidence="2">Small, acid-soluble spore protein, alpha/beta type</fullName>
    </submittedName>
</protein>
<keyword evidence="3" id="KW-1185">Reference proteome</keyword>
<dbReference type="Pfam" id="PF00269">
    <property type="entry name" value="SASP"/>
    <property type="match status" value="1"/>
</dbReference>
<sequence length="66" mass="7325">MEHMKINPKAIEAADRMKEEFGSEGDISIDKGNLPSRIIGFYGGRIGGQMTKKLVEMGEKSLINKE</sequence>
<dbReference type="EMBL" id="FQZV01000008">
    <property type="protein sequence ID" value="SHI82720.1"/>
    <property type="molecule type" value="Genomic_DNA"/>
</dbReference>
<accession>A0A1M6EBP6</accession>
<proteinExistence type="predicted"/>
<evidence type="ECO:0000256" key="1">
    <source>
        <dbReference type="ARBA" id="ARBA00003863"/>
    </source>
</evidence>